<dbReference type="EMBL" id="FPBZ01000001">
    <property type="protein sequence ID" value="SFU30578.1"/>
    <property type="molecule type" value="Genomic_DNA"/>
</dbReference>
<dbReference type="InterPro" id="IPR036515">
    <property type="entry name" value="Transposase_17_sf"/>
</dbReference>
<dbReference type="GO" id="GO:0003677">
    <property type="term" value="F:DNA binding"/>
    <property type="evidence" value="ECO:0007669"/>
    <property type="project" value="InterPro"/>
</dbReference>
<dbReference type="SUPFAM" id="SSF143422">
    <property type="entry name" value="Transposase IS200-like"/>
    <property type="match status" value="1"/>
</dbReference>
<accession>A0A1I7F2Z4</accession>
<dbReference type="PANTHER" id="PTHR33360">
    <property type="entry name" value="TRANSPOSASE FOR INSERTION SEQUENCE ELEMENT IS200"/>
    <property type="match status" value="1"/>
</dbReference>
<evidence type="ECO:0000313" key="2">
    <source>
        <dbReference type="EMBL" id="SFU30578.1"/>
    </source>
</evidence>
<sequence length="67" mass="8241">MRRIKGRTSSKLFEEFPHLKKKYWGKHFWARGYFCATVGQMTEEMIKQYLEHHFEPRADDDFKMEPD</sequence>
<dbReference type="GO" id="GO:0004803">
    <property type="term" value="F:transposase activity"/>
    <property type="evidence" value="ECO:0007669"/>
    <property type="project" value="InterPro"/>
</dbReference>
<proteinExistence type="predicted"/>
<organism evidence="2 3">
    <name type="scientific">Nitrosospira multiformis</name>
    <dbReference type="NCBI Taxonomy" id="1231"/>
    <lineage>
        <taxon>Bacteria</taxon>
        <taxon>Pseudomonadati</taxon>
        <taxon>Pseudomonadota</taxon>
        <taxon>Betaproteobacteria</taxon>
        <taxon>Nitrosomonadales</taxon>
        <taxon>Nitrosomonadaceae</taxon>
        <taxon>Nitrosospira</taxon>
    </lineage>
</organism>
<gene>
    <name evidence="2" type="ORF">SAMN05216417_10185</name>
</gene>
<dbReference type="GO" id="GO:0006313">
    <property type="term" value="P:DNA transposition"/>
    <property type="evidence" value="ECO:0007669"/>
    <property type="project" value="InterPro"/>
</dbReference>
<dbReference type="Gene3D" id="3.30.70.1290">
    <property type="entry name" value="Transposase IS200-like"/>
    <property type="match status" value="1"/>
</dbReference>
<dbReference type="NCBIfam" id="NF033573">
    <property type="entry name" value="transpos_IS200"/>
    <property type="match status" value="1"/>
</dbReference>
<dbReference type="Pfam" id="PF01797">
    <property type="entry name" value="Y1_Tnp"/>
    <property type="match status" value="1"/>
</dbReference>
<protein>
    <submittedName>
        <fullName evidence="2">Putative transposase</fullName>
    </submittedName>
</protein>
<evidence type="ECO:0000259" key="1">
    <source>
        <dbReference type="Pfam" id="PF01797"/>
    </source>
</evidence>
<dbReference type="AlphaFoldDB" id="A0A1I7F2Z4"/>
<evidence type="ECO:0000313" key="3">
    <source>
        <dbReference type="Proteomes" id="UP000182649"/>
    </source>
</evidence>
<feature type="domain" description="Transposase IS200-like" evidence="1">
    <location>
        <begin position="1"/>
        <end position="52"/>
    </location>
</feature>
<dbReference type="InterPro" id="IPR002686">
    <property type="entry name" value="Transposase_17"/>
</dbReference>
<reference evidence="2 3" key="1">
    <citation type="submission" date="2016-10" db="EMBL/GenBank/DDBJ databases">
        <authorList>
            <person name="de Groot N.N."/>
        </authorList>
    </citation>
    <scope>NUCLEOTIDE SEQUENCE [LARGE SCALE GENOMIC DNA]</scope>
    <source>
        <strain evidence="2 3">Nl14</strain>
    </source>
</reference>
<dbReference type="PANTHER" id="PTHR33360:SF2">
    <property type="entry name" value="TRANSPOSASE FOR INSERTION SEQUENCE ELEMENT IS200"/>
    <property type="match status" value="1"/>
</dbReference>
<dbReference type="Proteomes" id="UP000182649">
    <property type="component" value="Unassembled WGS sequence"/>
</dbReference>
<name>A0A1I7F2Z4_9PROT</name>